<feature type="transmembrane region" description="Helical" evidence="6">
    <location>
        <begin position="6"/>
        <end position="23"/>
    </location>
</feature>
<comment type="subcellular location">
    <subcellularLocation>
        <location evidence="1">Cell membrane</location>
        <topology evidence="1">Multi-pass membrane protein</topology>
    </subcellularLocation>
</comment>
<evidence type="ECO:0008006" key="8">
    <source>
        <dbReference type="Google" id="ProtNLM"/>
    </source>
</evidence>
<evidence type="ECO:0000256" key="2">
    <source>
        <dbReference type="ARBA" id="ARBA00022475"/>
    </source>
</evidence>
<evidence type="ECO:0000256" key="6">
    <source>
        <dbReference type="SAM" id="Phobius"/>
    </source>
</evidence>
<dbReference type="InterPro" id="IPR019108">
    <property type="entry name" value="Caa3_assmbl_CtaG-rel"/>
</dbReference>
<sequence length="291" mass="32599">MIFWNWAIGIGIGTAVLLYLLGWRQQSLADSPAMLSDSWRGVSFAAALLMLTLALFSPLHTLATRYFYLHALQRLLLVAAVPALLLSGNPLPILLAGLPAGVRTWLTNIPDAAPRLYHLFSQATRPVPTWFLFVSTFWLWHDVQISRWLLQSSWLHRLENVTLLGTAVLYWWHIMAASPRLRPPMPLLWRVGYAALGAMPIKLVGLVLMFTDTAVYQYPAEVSFNNLDITDQSLGAGIEWIAGGIVFTWTAVILLRGWLQVEEDKPILPESIWSAEEMILAPGFGKSSRPK</sequence>
<evidence type="ECO:0000256" key="5">
    <source>
        <dbReference type="ARBA" id="ARBA00023136"/>
    </source>
</evidence>
<evidence type="ECO:0000256" key="3">
    <source>
        <dbReference type="ARBA" id="ARBA00022692"/>
    </source>
</evidence>
<keyword evidence="4 6" id="KW-1133">Transmembrane helix</keyword>
<accession>A0A3B0W241</accession>
<feature type="transmembrane region" description="Helical" evidence="6">
    <location>
        <begin position="238"/>
        <end position="259"/>
    </location>
</feature>
<feature type="transmembrane region" description="Helical" evidence="6">
    <location>
        <begin position="75"/>
        <end position="102"/>
    </location>
</feature>
<proteinExistence type="predicted"/>
<name>A0A3B0W241_9ZZZZ</name>
<keyword evidence="5 6" id="KW-0472">Membrane</keyword>
<feature type="transmembrane region" description="Helical" evidence="6">
    <location>
        <begin position="193"/>
        <end position="218"/>
    </location>
</feature>
<keyword evidence="3 6" id="KW-0812">Transmembrane</keyword>
<reference evidence="7" key="1">
    <citation type="submission" date="2018-06" db="EMBL/GenBank/DDBJ databases">
        <authorList>
            <person name="Zhirakovskaya E."/>
        </authorList>
    </citation>
    <scope>NUCLEOTIDE SEQUENCE</scope>
</reference>
<gene>
    <name evidence="7" type="ORF">MNBD_CHLOROFLEXI01-2720</name>
</gene>
<dbReference type="AlphaFoldDB" id="A0A3B0W241"/>
<evidence type="ECO:0000256" key="1">
    <source>
        <dbReference type="ARBA" id="ARBA00004651"/>
    </source>
</evidence>
<protein>
    <recommendedName>
        <fullName evidence="8">Cytochrome c oxidase assembly protein</fullName>
    </recommendedName>
</protein>
<dbReference type="GO" id="GO:0005886">
    <property type="term" value="C:plasma membrane"/>
    <property type="evidence" value="ECO:0007669"/>
    <property type="project" value="UniProtKB-SubCell"/>
</dbReference>
<keyword evidence="2" id="KW-1003">Cell membrane</keyword>
<feature type="transmembrane region" description="Helical" evidence="6">
    <location>
        <begin position="44"/>
        <end position="63"/>
    </location>
</feature>
<evidence type="ECO:0000256" key="4">
    <source>
        <dbReference type="ARBA" id="ARBA00022989"/>
    </source>
</evidence>
<organism evidence="7">
    <name type="scientific">hydrothermal vent metagenome</name>
    <dbReference type="NCBI Taxonomy" id="652676"/>
    <lineage>
        <taxon>unclassified sequences</taxon>
        <taxon>metagenomes</taxon>
        <taxon>ecological metagenomes</taxon>
    </lineage>
</organism>
<feature type="transmembrane region" description="Helical" evidence="6">
    <location>
        <begin position="161"/>
        <end position="181"/>
    </location>
</feature>
<evidence type="ECO:0000313" key="7">
    <source>
        <dbReference type="EMBL" id="VAW43359.1"/>
    </source>
</evidence>
<dbReference type="EMBL" id="UOEU01001070">
    <property type="protein sequence ID" value="VAW43359.1"/>
    <property type="molecule type" value="Genomic_DNA"/>
</dbReference>
<dbReference type="Pfam" id="PF09678">
    <property type="entry name" value="Caa3_CtaG"/>
    <property type="match status" value="1"/>
</dbReference>